<gene>
    <name evidence="2" type="ORF">ACD_3C00003G0003</name>
</gene>
<comment type="caution">
    <text evidence="2">The sequence shown here is derived from an EMBL/GenBank/DDBJ whole genome shotgun (WGS) entry which is preliminary data.</text>
</comment>
<protein>
    <submittedName>
        <fullName evidence="2">Uncharacterized protein</fullName>
    </submittedName>
</protein>
<reference evidence="2" key="1">
    <citation type="journal article" date="2012" name="Science">
        <title>Fermentation, hydrogen, and sulfur metabolism in multiple uncultivated bacterial phyla.</title>
        <authorList>
            <person name="Wrighton K.C."/>
            <person name="Thomas B.C."/>
            <person name="Sharon I."/>
            <person name="Miller C.S."/>
            <person name="Castelle C.J."/>
            <person name="VerBerkmoes N.C."/>
            <person name="Wilkins M.J."/>
            <person name="Hettich R.L."/>
            <person name="Lipton M.S."/>
            <person name="Williams K.H."/>
            <person name="Long P.E."/>
            <person name="Banfield J.F."/>
        </authorList>
    </citation>
    <scope>NUCLEOTIDE SEQUENCE [LARGE SCALE GENOMIC DNA]</scope>
</reference>
<proteinExistence type="predicted"/>
<dbReference type="AlphaFoldDB" id="K2GEX9"/>
<name>K2GEX9_9BACT</name>
<feature type="chain" id="PRO_5017204718" evidence="1">
    <location>
        <begin position="21"/>
        <end position="577"/>
    </location>
</feature>
<accession>K2GEX9</accession>
<sequence>MKKYFLSALAFLLISPQVFAGPFDVLHRNVPDFIVKDIWQETNSNYLYVNICNIWWAMDSSWDLTVWIRLNVRNWISKSISIENIRFNSKECNLYNIANASDFWINWNRTYSLAWAVKLENYTRFEANQNNNILIKDLFVRNYNTNSSTYYNTPQLYYNDTSYNYVPLNYGDNYSSSNYYNSTAWDLSISEVNYYDRKTVNYNWNSREAYNSIVAKICNYWNDLYYNGSVRAKIEMNWKTDNIYLNPFWTWRRWECREIWSSVNNFNIYNNATYWVAVTIDDTNLISDSNRSNNYLYKSIYITNYSNSYNSSNDWYTCNGIWYNYNSNDISWYTCNGIWYNRSGYNGWQNSYYCNWTWYNYTNSATWYYCNGTWYNRTNYNTDSSYYCNGVWNNYWSSSTWYFCNGTWYNRYDDNVSNSSWRSYYCNWSWLISEYSDRYYCNWNYYYFDSGSNYNGSSGYYNNGSSSSSSLNADIRVKNIKVDVANRRLNAEICNDWNIPVKTNAYVNFYSANTWRSRSKNVDIDLYSWACTDLYSHVSFEDLWIYSSWNYSISARLSTSSASSSSYDTIRNLWINY</sequence>
<evidence type="ECO:0000256" key="1">
    <source>
        <dbReference type="SAM" id="SignalP"/>
    </source>
</evidence>
<feature type="signal peptide" evidence="1">
    <location>
        <begin position="1"/>
        <end position="20"/>
    </location>
</feature>
<organism evidence="2">
    <name type="scientific">uncultured bacterium</name>
    <name type="common">gcode 4</name>
    <dbReference type="NCBI Taxonomy" id="1234023"/>
    <lineage>
        <taxon>Bacteria</taxon>
        <taxon>environmental samples</taxon>
    </lineage>
</organism>
<keyword evidence="1" id="KW-0732">Signal</keyword>
<evidence type="ECO:0000313" key="2">
    <source>
        <dbReference type="EMBL" id="EKE28849.1"/>
    </source>
</evidence>
<dbReference type="EMBL" id="AMFJ01000277">
    <property type="protein sequence ID" value="EKE28849.1"/>
    <property type="molecule type" value="Genomic_DNA"/>
</dbReference>